<dbReference type="InterPro" id="IPR020546">
    <property type="entry name" value="ATP_synth_F1_dsu/esu_N"/>
</dbReference>
<dbReference type="Pfam" id="PF02823">
    <property type="entry name" value="ATP-synt_DE_N"/>
    <property type="match status" value="1"/>
</dbReference>
<feature type="domain" description="ATP synthase F1 complex delta/epsilon subunit N-terminal" evidence="12">
    <location>
        <begin position="4"/>
        <end position="82"/>
    </location>
</feature>
<evidence type="ECO:0000256" key="4">
    <source>
        <dbReference type="ARBA" id="ARBA00023065"/>
    </source>
</evidence>
<dbReference type="SUPFAM" id="SSF51344">
    <property type="entry name" value="Epsilon subunit of F1F0-ATP synthase N-terminal domain"/>
    <property type="match status" value="1"/>
</dbReference>
<dbReference type="PANTHER" id="PTHR13822:SF10">
    <property type="entry name" value="ATP SYNTHASE EPSILON CHAIN, CHLOROPLASTIC"/>
    <property type="match status" value="1"/>
</dbReference>
<dbReference type="OrthoDB" id="9804110at2"/>
<dbReference type="Pfam" id="PF00401">
    <property type="entry name" value="ATP-synt_DE"/>
    <property type="match status" value="1"/>
</dbReference>
<keyword evidence="8" id="KW-0375">Hydrogen ion transport</keyword>
<keyword evidence="5 8" id="KW-0472">Membrane</keyword>
<feature type="region of interest" description="Disordered" evidence="10">
    <location>
        <begin position="90"/>
        <end position="109"/>
    </location>
</feature>
<dbReference type="GO" id="GO:0045259">
    <property type="term" value="C:proton-transporting ATP synthase complex"/>
    <property type="evidence" value="ECO:0007669"/>
    <property type="project" value="UniProtKB-KW"/>
</dbReference>
<dbReference type="Gene3D" id="1.20.5.440">
    <property type="entry name" value="ATP synthase delta/epsilon subunit, C-terminal domain"/>
    <property type="match status" value="1"/>
</dbReference>
<dbReference type="PANTHER" id="PTHR13822">
    <property type="entry name" value="ATP SYNTHASE DELTA/EPSILON CHAIN"/>
    <property type="match status" value="1"/>
</dbReference>
<keyword evidence="8" id="KW-1003">Cell membrane</keyword>
<proteinExistence type="inferred from homology"/>
<keyword evidence="6 8" id="KW-0139">CF(1)</keyword>
<dbReference type="InterPro" id="IPR020547">
    <property type="entry name" value="ATP_synth_F1_esu_C"/>
</dbReference>
<comment type="function">
    <text evidence="8">Produces ATP from ADP in the presence of a proton gradient across the membrane.</text>
</comment>
<comment type="subcellular location">
    <subcellularLocation>
        <location evidence="1 8">Cell membrane</location>
        <topology evidence="1 8">Peripheral membrane protein</topology>
    </subcellularLocation>
</comment>
<reference evidence="13 14" key="1">
    <citation type="submission" date="2011-11" db="EMBL/GenBank/DDBJ databases">
        <title>The Noncontiguous Finished genome of Jonquetella anthropi DSM 22815.</title>
        <authorList>
            <consortium name="US DOE Joint Genome Institute (JGI-PGF)"/>
            <person name="Lucas S."/>
            <person name="Copeland A."/>
            <person name="Lapidus A."/>
            <person name="Glavina del Rio T."/>
            <person name="Dalin E."/>
            <person name="Tice H."/>
            <person name="Bruce D."/>
            <person name="Goodwin L."/>
            <person name="Pitluck S."/>
            <person name="Peters L."/>
            <person name="Mikhailova N."/>
            <person name="Held B."/>
            <person name="Kyrpides N."/>
            <person name="Mavromatis K."/>
            <person name="Ivanova N."/>
            <person name="Markowitz V."/>
            <person name="Cheng J.-F."/>
            <person name="Hugenholtz P."/>
            <person name="Woyke T."/>
            <person name="Wu D."/>
            <person name="Gronow S."/>
            <person name="Wellnitz S."/>
            <person name="Brambilla E."/>
            <person name="Klenk H.-P."/>
            <person name="Eisen J.A."/>
        </authorList>
    </citation>
    <scope>NUCLEOTIDE SEQUENCE [LARGE SCALE GENOMIC DNA]</scope>
    <source>
        <strain evidence="13 14">DSM 22815</strain>
    </source>
</reference>
<dbReference type="Proteomes" id="UP000003806">
    <property type="component" value="Chromosome"/>
</dbReference>
<organism evidence="13 14">
    <name type="scientific">Jonquetella anthropi DSM 22815</name>
    <dbReference type="NCBI Taxonomy" id="885272"/>
    <lineage>
        <taxon>Bacteria</taxon>
        <taxon>Thermotogati</taxon>
        <taxon>Synergistota</taxon>
        <taxon>Synergistia</taxon>
        <taxon>Synergistales</taxon>
        <taxon>Dethiosulfovibrionaceae</taxon>
        <taxon>Jonquetella</taxon>
    </lineage>
</organism>
<evidence type="ECO:0000256" key="6">
    <source>
        <dbReference type="ARBA" id="ARBA00023196"/>
    </source>
</evidence>
<dbReference type="InterPro" id="IPR001469">
    <property type="entry name" value="ATP_synth_F1_dsu/esu"/>
</dbReference>
<evidence type="ECO:0000256" key="10">
    <source>
        <dbReference type="SAM" id="MobiDB-lite"/>
    </source>
</evidence>
<feature type="compositionally biased region" description="Basic and acidic residues" evidence="10">
    <location>
        <begin position="90"/>
        <end position="105"/>
    </location>
</feature>
<keyword evidence="7 8" id="KW-0066">ATP synthesis</keyword>
<dbReference type="GO" id="GO:0005524">
    <property type="term" value="F:ATP binding"/>
    <property type="evidence" value="ECO:0007669"/>
    <property type="project" value="UniProtKB-UniRule"/>
</dbReference>
<evidence type="ECO:0000256" key="7">
    <source>
        <dbReference type="ARBA" id="ARBA00023310"/>
    </source>
</evidence>
<evidence type="ECO:0000256" key="5">
    <source>
        <dbReference type="ARBA" id="ARBA00023136"/>
    </source>
</evidence>
<dbReference type="GO" id="GO:0005886">
    <property type="term" value="C:plasma membrane"/>
    <property type="evidence" value="ECO:0007669"/>
    <property type="project" value="UniProtKB-SubCell"/>
</dbReference>
<name>H0UJZ1_9BACT</name>
<dbReference type="HAMAP" id="MF_00530">
    <property type="entry name" value="ATP_synth_epsil_bac"/>
    <property type="match status" value="1"/>
</dbReference>
<evidence type="ECO:0000259" key="12">
    <source>
        <dbReference type="Pfam" id="PF02823"/>
    </source>
</evidence>
<feature type="domain" description="ATP synthase epsilon subunit C-terminal" evidence="11">
    <location>
        <begin position="86"/>
        <end position="130"/>
    </location>
</feature>
<dbReference type="CDD" id="cd12152">
    <property type="entry name" value="F1-ATPase_delta"/>
    <property type="match status" value="1"/>
</dbReference>
<evidence type="ECO:0000256" key="3">
    <source>
        <dbReference type="ARBA" id="ARBA00022448"/>
    </source>
</evidence>
<comment type="subunit">
    <text evidence="8 9">F-type ATPases have 2 components, CF(1) - the catalytic core - and CF(0) - the membrane proton channel. CF(1) has five subunits: alpha(3), beta(3), gamma(1), delta(1), epsilon(1). CF(0) has three main subunits: a, b and c.</text>
</comment>
<dbReference type="eggNOG" id="COG0355">
    <property type="taxonomic scope" value="Bacteria"/>
</dbReference>
<keyword evidence="3 8" id="KW-0813">Transport</keyword>
<dbReference type="NCBIfam" id="TIGR01216">
    <property type="entry name" value="ATP_synt_epsi"/>
    <property type="match status" value="1"/>
</dbReference>
<dbReference type="HOGENOM" id="CLU_084338_2_0_0"/>
<dbReference type="GO" id="GO:0046933">
    <property type="term" value="F:proton-transporting ATP synthase activity, rotational mechanism"/>
    <property type="evidence" value="ECO:0007669"/>
    <property type="project" value="UniProtKB-UniRule"/>
</dbReference>
<dbReference type="STRING" id="885272.JonanDRAFT_0604"/>
<evidence type="ECO:0000313" key="13">
    <source>
        <dbReference type="EMBL" id="EHM13001.1"/>
    </source>
</evidence>
<protein>
    <recommendedName>
        <fullName evidence="8">ATP synthase epsilon chain</fullName>
    </recommendedName>
    <alternativeName>
        <fullName evidence="8">ATP synthase F1 sector epsilon subunit</fullName>
    </alternativeName>
    <alternativeName>
        <fullName evidence="8">F-ATPase epsilon subunit</fullName>
    </alternativeName>
</protein>
<accession>H0UJZ1</accession>
<evidence type="ECO:0000256" key="9">
    <source>
        <dbReference type="RuleBase" id="RU003656"/>
    </source>
</evidence>
<dbReference type="InterPro" id="IPR036794">
    <property type="entry name" value="ATP_F1_dsu/esu_C_sf"/>
</dbReference>
<dbReference type="SUPFAM" id="SSF46604">
    <property type="entry name" value="Epsilon subunit of F1F0-ATP synthase C-terminal domain"/>
    <property type="match status" value="1"/>
</dbReference>
<evidence type="ECO:0000313" key="14">
    <source>
        <dbReference type="Proteomes" id="UP000003806"/>
    </source>
</evidence>
<dbReference type="AlphaFoldDB" id="H0UJZ1"/>
<dbReference type="InterPro" id="IPR036771">
    <property type="entry name" value="ATPsynth_dsu/esu_N"/>
</dbReference>
<evidence type="ECO:0000256" key="1">
    <source>
        <dbReference type="ARBA" id="ARBA00004202"/>
    </source>
</evidence>
<comment type="similarity">
    <text evidence="2 8 9">Belongs to the ATPase epsilon chain family.</text>
</comment>
<evidence type="ECO:0000256" key="8">
    <source>
        <dbReference type="HAMAP-Rule" id="MF_00530"/>
    </source>
</evidence>
<evidence type="ECO:0000256" key="2">
    <source>
        <dbReference type="ARBA" id="ARBA00005712"/>
    </source>
</evidence>
<dbReference type="RefSeq" id="WP_008520821.1">
    <property type="nucleotide sequence ID" value="NZ_CM001376.1"/>
</dbReference>
<dbReference type="EMBL" id="CM001376">
    <property type="protein sequence ID" value="EHM13001.1"/>
    <property type="molecule type" value="Genomic_DNA"/>
</dbReference>
<keyword evidence="4 8" id="KW-0406">Ion transport</keyword>
<sequence>MKTFQLDIVTPRQLFYSGPAEQLSFQSVDGSYGVLPGHEPTLTALSEGEVSFVVDGEWRYAVTSDGFVEIMPGYVRMLTMAAVRPEDIDAQRAQRAKERAQEQLKHQQNQQDYFRSQAALARALTRLKYARRKSS</sequence>
<dbReference type="Gene3D" id="2.60.15.10">
    <property type="entry name" value="F0F1 ATP synthase delta/epsilon subunit, N-terminal"/>
    <property type="match status" value="1"/>
</dbReference>
<gene>
    <name evidence="8" type="primary">atpC</name>
    <name evidence="13" type="ORF">JonanDRAFT_0604</name>
</gene>
<evidence type="ECO:0000259" key="11">
    <source>
        <dbReference type="Pfam" id="PF00401"/>
    </source>
</evidence>
<keyword evidence="14" id="KW-1185">Reference proteome</keyword>